<keyword evidence="3" id="KW-1185">Reference proteome</keyword>
<evidence type="ECO:0000313" key="3">
    <source>
        <dbReference type="Proteomes" id="UP000242317"/>
    </source>
</evidence>
<reference evidence="3" key="1">
    <citation type="submission" date="2016-09" db="EMBL/GenBank/DDBJ databases">
        <authorList>
            <person name="Varghese N."/>
            <person name="Submissions S."/>
        </authorList>
    </citation>
    <scope>NUCLEOTIDE SEQUENCE [LARGE SCALE GENOMIC DNA]</scope>
    <source>
        <strain evidence="3">ANC 3699</strain>
    </source>
</reference>
<feature type="transmembrane region" description="Helical" evidence="1">
    <location>
        <begin position="143"/>
        <end position="165"/>
    </location>
</feature>
<evidence type="ECO:0000256" key="1">
    <source>
        <dbReference type="SAM" id="Phobius"/>
    </source>
</evidence>
<gene>
    <name evidence="2" type="ORF">SAMN05421749_102506</name>
</gene>
<name>A0A1G6HUQ6_9GAMM</name>
<dbReference type="Proteomes" id="UP000242317">
    <property type="component" value="Unassembled WGS sequence"/>
</dbReference>
<sequence length="359" mass="39301">MMQQQSSWMTPVLAFCLSFLFSLTLAPTLGLVAYQQYDFLLLWLVTMLLLALPALYMEIGLAKRTQSSPLQGLMKLTRDADRSTRWRSVGWLAIITVPLIAGAMLYFAQGTLTPHLDVALNPSIIMLILTIVAVAVSMLPRLILISIAAIATLAFIGLGLMAGHGTWQWTAISFAEWGKVVALTLVTGGLGLGLYWQSVAQHAQEKSSSTPIVLPIWIAQALGLLAMLSVNQTMTMAQAISLLIAALAISGFMLQAVRDQLIHRQIALPIQAVIMLLPLLVWALPISNILFAALVLIGLVLCLAYSIFAGWLMKISHLRKSLNFSSEATYNIWRIFVRIVMPISIVVALIAWLQALILN</sequence>
<keyword evidence="1" id="KW-0472">Membrane</keyword>
<evidence type="ECO:0008006" key="4">
    <source>
        <dbReference type="Google" id="ProtNLM"/>
    </source>
</evidence>
<keyword evidence="1" id="KW-0812">Transmembrane</keyword>
<accession>A0A1G6HUQ6</accession>
<evidence type="ECO:0000313" key="2">
    <source>
        <dbReference type="EMBL" id="SDB97920.1"/>
    </source>
</evidence>
<protein>
    <recommendedName>
        <fullName evidence="4">Neurotransmitter:Na+ symporter, NSS family</fullName>
    </recommendedName>
</protein>
<dbReference type="AlphaFoldDB" id="A0A1G6HUQ6"/>
<feature type="transmembrane region" description="Helical" evidence="1">
    <location>
        <begin position="119"/>
        <end position="136"/>
    </location>
</feature>
<feature type="transmembrane region" description="Helical" evidence="1">
    <location>
        <begin position="177"/>
        <end position="196"/>
    </location>
</feature>
<dbReference type="SUPFAM" id="SSF161070">
    <property type="entry name" value="SNF-like"/>
    <property type="match status" value="1"/>
</dbReference>
<feature type="transmembrane region" description="Helical" evidence="1">
    <location>
        <begin position="208"/>
        <end position="230"/>
    </location>
</feature>
<dbReference type="EMBL" id="FMYK01000002">
    <property type="protein sequence ID" value="SDB97920.1"/>
    <property type="molecule type" value="Genomic_DNA"/>
</dbReference>
<organism evidence="2 3">
    <name type="scientific">Acinetobacter marinus</name>
    <dbReference type="NCBI Taxonomy" id="281375"/>
    <lineage>
        <taxon>Bacteria</taxon>
        <taxon>Pseudomonadati</taxon>
        <taxon>Pseudomonadota</taxon>
        <taxon>Gammaproteobacteria</taxon>
        <taxon>Moraxellales</taxon>
        <taxon>Moraxellaceae</taxon>
        <taxon>Acinetobacter</taxon>
    </lineage>
</organism>
<feature type="transmembrane region" description="Helical" evidence="1">
    <location>
        <begin position="266"/>
        <end position="284"/>
    </location>
</feature>
<dbReference type="InterPro" id="IPR037272">
    <property type="entry name" value="SNS_sf"/>
</dbReference>
<feature type="transmembrane region" description="Helical" evidence="1">
    <location>
        <begin position="40"/>
        <end position="57"/>
    </location>
</feature>
<keyword evidence="1" id="KW-1133">Transmembrane helix</keyword>
<proteinExistence type="predicted"/>
<feature type="transmembrane region" description="Helical" evidence="1">
    <location>
        <begin position="88"/>
        <end position="107"/>
    </location>
</feature>
<feature type="transmembrane region" description="Helical" evidence="1">
    <location>
        <begin position="335"/>
        <end position="357"/>
    </location>
</feature>
<feature type="transmembrane region" description="Helical" evidence="1">
    <location>
        <begin position="236"/>
        <end position="254"/>
    </location>
</feature>
<feature type="transmembrane region" description="Helical" evidence="1">
    <location>
        <begin position="290"/>
        <end position="314"/>
    </location>
</feature>